<accession>A0A7X1AWP6</accession>
<keyword evidence="2" id="KW-1185">Reference proteome</keyword>
<evidence type="ECO:0000313" key="2">
    <source>
        <dbReference type="Proteomes" id="UP000525652"/>
    </source>
</evidence>
<protein>
    <recommendedName>
        <fullName evidence="3">Type II toxin-antitoxin system RelE/ParE family toxin</fullName>
    </recommendedName>
</protein>
<evidence type="ECO:0008006" key="3">
    <source>
        <dbReference type="Google" id="ProtNLM"/>
    </source>
</evidence>
<dbReference type="Proteomes" id="UP000525652">
    <property type="component" value="Unassembled WGS sequence"/>
</dbReference>
<dbReference type="Gene3D" id="3.30.2310.20">
    <property type="entry name" value="RelE-like"/>
    <property type="match status" value="1"/>
</dbReference>
<dbReference type="RefSeq" id="WP_185691956.1">
    <property type="nucleotide sequence ID" value="NZ_JACHVA010000048.1"/>
</dbReference>
<dbReference type="SUPFAM" id="SSF143011">
    <property type="entry name" value="RelE-like"/>
    <property type="match status" value="1"/>
</dbReference>
<evidence type="ECO:0000313" key="1">
    <source>
        <dbReference type="EMBL" id="MBC2601232.1"/>
    </source>
</evidence>
<gene>
    <name evidence="1" type="ORF">H5P30_05525</name>
</gene>
<dbReference type="EMBL" id="JACHVA010000048">
    <property type="protein sequence ID" value="MBC2601232.1"/>
    <property type="molecule type" value="Genomic_DNA"/>
</dbReference>
<comment type="caution">
    <text evidence="1">The sequence shown here is derived from an EMBL/GenBank/DDBJ whole genome shotgun (WGS) entry which is preliminary data.</text>
</comment>
<name>A0A7X1AWP6_9BACT</name>
<dbReference type="InterPro" id="IPR035093">
    <property type="entry name" value="RelE/ParE_toxin_dom_sf"/>
</dbReference>
<dbReference type="AlphaFoldDB" id="A0A7X1AWP6"/>
<proteinExistence type="predicted"/>
<sequence>MIEVRIQEEVLEFLRTLPPKPKQALRKALRDLAEEKGDILPLTDELDGFHRLRVGSYRIIFCYETVQNRRRIACIYAAQRKWVYDLFRSKLSE</sequence>
<organism evidence="1 2">
    <name type="scientific">Puniceicoccus vermicola</name>
    <dbReference type="NCBI Taxonomy" id="388746"/>
    <lineage>
        <taxon>Bacteria</taxon>
        <taxon>Pseudomonadati</taxon>
        <taxon>Verrucomicrobiota</taxon>
        <taxon>Opitutia</taxon>
        <taxon>Puniceicoccales</taxon>
        <taxon>Puniceicoccaceae</taxon>
        <taxon>Puniceicoccus</taxon>
    </lineage>
</organism>
<reference evidence="1 2" key="1">
    <citation type="submission" date="2020-07" db="EMBL/GenBank/DDBJ databases">
        <authorList>
            <person name="Feng X."/>
        </authorList>
    </citation>
    <scope>NUCLEOTIDE SEQUENCE [LARGE SCALE GENOMIC DNA]</scope>
    <source>
        <strain evidence="1 2">JCM14086</strain>
    </source>
</reference>